<protein>
    <submittedName>
        <fullName evidence="2">Uncharacterized protein</fullName>
    </submittedName>
</protein>
<dbReference type="Proteomes" id="UP001234989">
    <property type="component" value="Chromosome 1"/>
</dbReference>
<dbReference type="EMBL" id="CP133612">
    <property type="protein sequence ID" value="WMV10263.1"/>
    <property type="molecule type" value="Genomic_DNA"/>
</dbReference>
<keyword evidence="3" id="KW-1185">Reference proteome</keyword>
<keyword evidence="1" id="KW-0472">Membrane</keyword>
<evidence type="ECO:0000313" key="2">
    <source>
        <dbReference type="EMBL" id="WMV10263.1"/>
    </source>
</evidence>
<accession>A0AAF0PSW2</accession>
<keyword evidence="1" id="KW-1133">Transmembrane helix</keyword>
<sequence>MRMTLSASHSIVGILITWYTTIKLTSFLLFHATLLLALIKKMRLLY</sequence>
<feature type="transmembrane region" description="Helical" evidence="1">
    <location>
        <begin position="12"/>
        <end position="39"/>
    </location>
</feature>
<keyword evidence="1" id="KW-0812">Transmembrane</keyword>
<evidence type="ECO:0000313" key="3">
    <source>
        <dbReference type="Proteomes" id="UP001234989"/>
    </source>
</evidence>
<reference evidence="2" key="1">
    <citation type="submission" date="2023-08" db="EMBL/GenBank/DDBJ databases">
        <title>A de novo genome assembly of Solanum verrucosum Schlechtendal, a Mexican diploid species geographically isolated from the other diploid A-genome species in potato relatives.</title>
        <authorList>
            <person name="Hosaka K."/>
        </authorList>
    </citation>
    <scope>NUCLEOTIDE SEQUENCE</scope>
    <source>
        <tissue evidence="2">Young leaves</tissue>
    </source>
</reference>
<gene>
    <name evidence="2" type="ORF">MTR67_003648</name>
</gene>
<proteinExistence type="predicted"/>
<organism evidence="2 3">
    <name type="scientific">Solanum verrucosum</name>
    <dbReference type="NCBI Taxonomy" id="315347"/>
    <lineage>
        <taxon>Eukaryota</taxon>
        <taxon>Viridiplantae</taxon>
        <taxon>Streptophyta</taxon>
        <taxon>Embryophyta</taxon>
        <taxon>Tracheophyta</taxon>
        <taxon>Spermatophyta</taxon>
        <taxon>Magnoliopsida</taxon>
        <taxon>eudicotyledons</taxon>
        <taxon>Gunneridae</taxon>
        <taxon>Pentapetalae</taxon>
        <taxon>asterids</taxon>
        <taxon>lamiids</taxon>
        <taxon>Solanales</taxon>
        <taxon>Solanaceae</taxon>
        <taxon>Solanoideae</taxon>
        <taxon>Solaneae</taxon>
        <taxon>Solanum</taxon>
    </lineage>
</organism>
<dbReference type="AlphaFoldDB" id="A0AAF0PSW2"/>
<name>A0AAF0PSW2_SOLVR</name>
<evidence type="ECO:0000256" key="1">
    <source>
        <dbReference type="SAM" id="Phobius"/>
    </source>
</evidence>